<organism evidence="1 2">
    <name type="scientific">Crocosphaera chwakensis CCY0110</name>
    <dbReference type="NCBI Taxonomy" id="391612"/>
    <lineage>
        <taxon>Bacteria</taxon>
        <taxon>Bacillati</taxon>
        <taxon>Cyanobacteriota</taxon>
        <taxon>Cyanophyceae</taxon>
        <taxon>Oscillatoriophycideae</taxon>
        <taxon>Chroococcales</taxon>
        <taxon>Aphanothecaceae</taxon>
        <taxon>Crocosphaera</taxon>
        <taxon>Crocosphaera chwakensis</taxon>
    </lineage>
</organism>
<keyword evidence="2" id="KW-1185">Reference proteome</keyword>
<proteinExistence type="predicted"/>
<name>A3IHI3_9CHRO</name>
<evidence type="ECO:0000313" key="1">
    <source>
        <dbReference type="EMBL" id="EAZ93265.1"/>
    </source>
</evidence>
<sequence>MKNGWIFFLFIVPIINLFCI</sequence>
<comment type="caution">
    <text evidence="1">The sequence shown here is derived from an EMBL/GenBank/DDBJ whole genome shotgun (WGS) entry which is preliminary data.</text>
</comment>
<reference evidence="1 2" key="1">
    <citation type="submission" date="2007-03" db="EMBL/GenBank/DDBJ databases">
        <authorList>
            <person name="Stal L."/>
            <person name="Ferriera S."/>
            <person name="Johnson J."/>
            <person name="Kravitz S."/>
            <person name="Beeson K."/>
            <person name="Sutton G."/>
            <person name="Rogers Y.-H."/>
            <person name="Friedman R."/>
            <person name="Frazier M."/>
            <person name="Venter J.C."/>
        </authorList>
    </citation>
    <scope>NUCLEOTIDE SEQUENCE [LARGE SCALE GENOMIC DNA]</scope>
    <source>
        <strain evidence="1 2">CCY0110</strain>
    </source>
</reference>
<gene>
    <name evidence="1" type="ORF">CY0110_15757</name>
</gene>
<dbReference type="Proteomes" id="UP000003781">
    <property type="component" value="Unassembled WGS sequence"/>
</dbReference>
<accession>A3IHI3</accession>
<dbReference type="EMBL" id="AAXW01000002">
    <property type="protein sequence ID" value="EAZ93265.1"/>
    <property type="molecule type" value="Genomic_DNA"/>
</dbReference>
<dbReference type="AlphaFoldDB" id="A3IHI3"/>
<evidence type="ECO:0000313" key="2">
    <source>
        <dbReference type="Proteomes" id="UP000003781"/>
    </source>
</evidence>
<protein>
    <submittedName>
        <fullName evidence="1">Uncharacterized protein</fullName>
    </submittedName>
</protein>